<dbReference type="EMBL" id="AHHD01000287">
    <property type="protein sequence ID" value="EKG15999.1"/>
    <property type="molecule type" value="Genomic_DNA"/>
</dbReference>
<dbReference type="HOGENOM" id="CLU_1917438_0_0_1"/>
<accession>K2S0I8</accession>
<sequence length="132" mass="14086">MLAHSSSMLRLISIISLFLGLAANPVTALPTHTATFDPPAAYSVRAFPKFVIPTVAPATSTPSLLLHNGTFGYCTGFCEGCRLGDRCISCLLGIVQACRSQCNVNYPGNQLEQEGMRKADSYSKSSLALFPV</sequence>
<name>K2S0I8_MACPH</name>
<comment type="caution">
    <text evidence="2">The sequence shown here is derived from an EMBL/GenBank/DDBJ whole genome shotgun (WGS) entry which is preliminary data.</text>
</comment>
<dbReference type="AlphaFoldDB" id="K2S0I8"/>
<evidence type="ECO:0000313" key="3">
    <source>
        <dbReference type="Proteomes" id="UP000007129"/>
    </source>
</evidence>
<protein>
    <submittedName>
        <fullName evidence="2">Uncharacterized protein</fullName>
    </submittedName>
</protein>
<feature type="signal peptide" evidence="1">
    <location>
        <begin position="1"/>
        <end position="28"/>
    </location>
</feature>
<feature type="chain" id="PRO_5003864149" evidence="1">
    <location>
        <begin position="29"/>
        <end position="132"/>
    </location>
</feature>
<reference evidence="2 3" key="1">
    <citation type="journal article" date="2012" name="BMC Genomics">
        <title>Tools to kill: Genome of one of the most destructive plant pathogenic fungi Macrophomina phaseolina.</title>
        <authorList>
            <person name="Islam M.S."/>
            <person name="Haque M.S."/>
            <person name="Islam M.M."/>
            <person name="Emdad E.M."/>
            <person name="Halim A."/>
            <person name="Hossen Q.M.M."/>
            <person name="Hossain M.Z."/>
            <person name="Ahmed B."/>
            <person name="Rahim S."/>
            <person name="Rahman M.S."/>
            <person name="Alam M.M."/>
            <person name="Hou S."/>
            <person name="Wan X."/>
            <person name="Saito J.A."/>
            <person name="Alam M."/>
        </authorList>
    </citation>
    <scope>NUCLEOTIDE SEQUENCE [LARGE SCALE GENOMIC DNA]</scope>
    <source>
        <strain evidence="2 3">MS6</strain>
    </source>
</reference>
<keyword evidence="1" id="KW-0732">Signal</keyword>
<gene>
    <name evidence="2" type="ORF">MPH_06820</name>
</gene>
<evidence type="ECO:0000313" key="2">
    <source>
        <dbReference type="EMBL" id="EKG15999.1"/>
    </source>
</evidence>
<dbReference type="InParanoid" id="K2S0I8"/>
<dbReference type="VEuPathDB" id="FungiDB:MPH_06820"/>
<organism evidence="2 3">
    <name type="scientific">Macrophomina phaseolina (strain MS6)</name>
    <name type="common">Charcoal rot fungus</name>
    <dbReference type="NCBI Taxonomy" id="1126212"/>
    <lineage>
        <taxon>Eukaryota</taxon>
        <taxon>Fungi</taxon>
        <taxon>Dikarya</taxon>
        <taxon>Ascomycota</taxon>
        <taxon>Pezizomycotina</taxon>
        <taxon>Dothideomycetes</taxon>
        <taxon>Dothideomycetes incertae sedis</taxon>
        <taxon>Botryosphaeriales</taxon>
        <taxon>Botryosphaeriaceae</taxon>
        <taxon>Macrophomina</taxon>
    </lineage>
</organism>
<evidence type="ECO:0000256" key="1">
    <source>
        <dbReference type="SAM" id="SignalP"/>
    </source>
</evidence>
<dbReference type="Proteomes" id="UP000007129">
    <property type="component" value="Unassembled WGS sequence"/>
</dbReference>
<proteinExistence type="predicted"/>